<evidence type="ECO:0000313" key="2">
    <source>
        <dbReference type="Proteomes" id="UP000535020"/>
    </source>
</evidence>
<reference evidence="1 2" key="1">
    <citation type="submission" date="2020-07" db="EMBL/GenBank/DDBJ databases">
        <authorList>
            <person name="Sun Q."/>
        </authorList>
    </citation>
    <scope>NUCLEOTIDE SEQUENCE [LARGE SCALE GENOMIC DNA]</scope>
    <source>
        <strain evidence="1 2">MAH-1</strain>
    </source>
</reference>
<proteinExistence type="predicted"/>
<dbReference type="PANTHER" id="PTHR39473">
    <property type="match status" value="1"/>
</dbReference>
<dbReference type="EMBL" id="JACBJI010000003">
    <property type="protein sequence ID" value="NYA70764.1"/>
    <property type="molecule type" value="Genomic_DNA"/>
</dbReference>
<dbReference type="InterPro" id="IPR034660">
    <property type="entry name" value="DinB/YfiT-like"/>
</dbReference>
<protein>
    <submittedName>
        <fullName evidence="1">DinB family protein</fullName>
    </submittedName>
</protein>
<evidence type="ECO:0000313" key="1">
    <source>
        <dbReference type="EMBL" id="NYA70764.1"/>
    </source>
</evidence>
<accession>A0A7Y8Y199</accession>
<organism evidence="1 2">
    <name type="scientific">Flavobacterium agri</name>
    <dbReference type="NCBI Taxonomy" id="2743471"/>
    <lineage>
        <taxon>Bacteria</taxon>
        <taxon>Pseudomonadati</taxon>
        <taxon>Bacteroidota</taxon>
        <taxon>Flavobacteriia</taxon>
        <taxon>Flavobacteriales</taxon>
        <taxon>Flavobacteriaceae</taxon>
        <taxon>Flavobacterium</taxon>
    </lineage>
</organism>
<dbReference type="AlphaFoldDB" id="A0A7Y8Y199"/>
<dbReference type="Proteomes" id="UP000535020">
    <property type="component" value="Unassembled WGS sequence"/>
</dbReference>
<dbReference type="Gene3D" id="1.20.120.450">
    <property type="entry name" value="dinb family like domain"/>
    <property type="match status" value="1"/>
</dbReference>
<gene>
    <name evidence="1" type="ORF">HZF10_07540</name>
</gene>
<comment type="caution">
    <text evidence="1">The sequence shown here is derived from an EMBL/GenBank/DDBJ whole genome shotgun (WGS) entry which is preliminary data.</text>
</comment>
<sequence>MLLTAIKENFNELSSLIRQLSDDEFTRPCTELNGSTIGEHIRHILEMYICLEKAYISGVVEYDKRERDLLLQTRCEVALETIASLSSRLDKPNKPMKLKFILDGQELVIPSNFERELLYNLEHSIHHQALIKVGLRQIGAAVDENFGVAKSTIAYRNSQCVQ</sequence>
<dbReference type="SUPFAM" id="SSF109854">
    <property type="entry name" value="DinB/YfiT-like putative metalloenzymes"/>
    <property type="match status" value="1"/>
</dbReference>
<name>A0A7Y8Y199_9FLAO</name>
<dbReference type="PANTHER" id="PTHR39473:SF1">
    <property type="entry name" value="DINB-LIKE DOMAIN-CONTAINING PROTEIN"/>
    <property type="match status" value="1"/>
</dbReference>
<keyword evidence="2" id="KW-1185">Reference proteome</keyword>
<dbReference type="RefSeq" id="WP_176005590.1">
    <property type="nucleotide sequence ID" value="NZ_JABWMI010000010.1"/>
</dbReference>